<dbReference type="Gene3D" id="3.20.20.70">
    <property type="entry name" value="Aldolase class I"/>
    <property type="match status" value="1"/>
</dbReference>
<organism evidence="1 2">
    <name type="scientific">Candidatus Adlerbacteria bacterium RIFCSPLOWO2_01_FULL_51_16</name>
    <dbReference type="NCBI Taxonomy" id="1797243"/>
    <lineage>
        <taxon>Bacteria</taxon>
        <taxon>Candidatus Adleribacteriota</taxon>
    </lineage>
</organism>
<dbReference type="SUPFAM" id="SSF51395">
    <property type="entry name" value="FMN-linked oxidoreductases"/>
    <property type="match status" value="1"/>
</dbReference>
<evidence type="ECO:0000313" key="2">
    <source>
        <dbReference type="Proteomes" id="UP000176185"/>
    </source>
</evidence>
<comment type="caution">
    <text evidence="1">The sequence shown here is derived from an EMBL/GenBank/DDBJ whole genome shotgun (WGS) entry which is preliminary data.</text>
</comment>
<dbReference type="STRING" id="1797243.A2943_00990"/>
<dbReference type="Proteomes" id="UP000176185">
    <property type="component" value="Unassembled WGS sequence"/>
</dbReference>
<proteinExistence type="predicted"/>
<dbReference type="AlphaFoldDB" id="A0A1F4XGV5"/>
<evidence type="ECO:0000313" key="1">
    <source>
        <dbReference type="EMBL" id="OGC80393.1"/>
    </source>
</evidence>
<evidence type="ECO:0008006" key="3">
    <source>
        <dbReference type="Google" id="ProtNLM"/>
    </source>
</evidence>
<reference evidence="1 2" key="1">
    <citation type="journal article" date="2016" name="Nat. Commun.">
        <title>Thousands of microbial genomes shed light on interconnected biogeochemical processes in an aquifer system.</title>
        <authorList>
            <person name="Anantharaman K."/>
            <person name="Brown C.T."/>
            <person name="Hug L.A."/>
            <person name="Sharon I."/>
            <person name="Castelle C.J."/>
            <person name="Probst A.J."/>
            <person name="Thomas B.C."/>
            <person name="Singh A."/>
            <person name="Wilkins M.J."/>
            <person name="Karaoz U."/>
            <person name="Brodie E.L."/>
            <person name="Williams K.H."/>
            <person name="Hubbard S.S."/>
            <person name="Banfield J.F."/>
        </authorList>
    </citation>
    <scope>NUCLEOTIDE SEQUENCE [LARGE SCALE GENOMIC DNA]</scope>
</reference>
<dbReference type="EMBL" id="MEWX01000024">
    <property type="protein sequence ID" value="OGC80393.1"/>
    <property type="molecule type" value="Genomic_DNA"/>
</dbReference>
<sequence>MCYPAASRTSTGKGFVMRLRKIDYGNVLGASGVQGFFGEGYAFHRLLGPLGPNFDDMTFVAKTTTLRARAGNMLLADTYEPLELKPKCIWMNPFSTTALNAVGLSGPGIEKLLEGRRPHLGLFRWQMRYAPFFISFMPVEETAEKRFAEMRGFVKILKPRLRGFSGLPALQINVSCPNTGLDPDKLVSEVRGLLDIASDLNIPLMPKFNVLAPPETVIEMSKHPSYDATCISNTIPFGKYFPEAWWRRRFPNGSPLEKFGGGGLSGKHLFPVVREWMQEALRVGMTKPMNVGGGILKMKDVDELIGAGLRPQIDSIFLGTVAMIRPWRVVGIITHADKALSSASLVSLRSAA</sequence>
<accession>A0A1F4XGV5</accession>
<dbReference type="InterPro" id="IPR013785">
    <property type="entry name" value="Aldolase_TIM"/>
</dbReference>
<protein>
    <recommendedName>
        <fullName evidence="3">Dihydroorotate dehydrogenase domain-containing protein</fullName>
    </recommendedName>
</protein>
<name>A0A1F4XGV5_9BACT</name>
<gene>
    <name evidence="1" type="ORF">A2943_00990</name>
</gene>